<feature type="binding site" evidence="15">
    <location>
        <begin position="166"/>
        <end position="171"/>
    </location>
    <ligand>
        <name>S-adenosyl-L-methionine</name>
        <dbReference type="ChEBI" id="CHEBI:59789"/>
    </ligand>
</feature>
<dbReference type="GO" id="GO:0002939">
    <property type="term" value="P:tRNA N1-guanine methylation"/>
    <property type="evidence" value="ECO:0007669"/>
    <property type="project" value="TreeGrafter"/>
</dbReference>
<evidence type="ECO:0000256" key="4">
    <source>
        <dbReference type="ARBA" id="ARBA00011738"/>
    </source>
</evidence>
<evidence type="ECO:0000256" key="2">
    <source>
        <dbReference type="ARBA" id="ARBA00004496"/>
    </source>
</evidence>
<organism evidence="17 18">
    <name type="scientific">Beutenbergia cavernae (strain ATCC BAA-8 / DSM 12333 / CCUG 43141 / JCM 11478 / NBRC 16432 / NCIMB 13614 / HKI 0122)</name>
    <dbReference type="NCBI Taxonomy" id="471853"/>
    <lineage>
        <taxon>Bacteria</taxon>
        <taxon>Bacillati</taxon>
        <taxon>Actinomycetota</taxon>
        <taxon>Actinomycetes</taxon>
        <taxon>Micrococcales</taxon>
        <taxon>Beutenbergiaceae</taxon>
        <taxon>Beutenbergia</taxon>
    </lineage>
</organism>
<evidence type="ECO:0000256" key="3">
    <source>
        <dbReference type="ARBA" id="ARBA00007630"/>
    </source>
</evidence>
<evidence type="ECO:0000256" key="8">
    <source>
        <dbReference type="ARBA" id="ARBA00022603"/>
    </source>
</evidence>
<dbReference type="FunFam" id="1.10.1270.20:FF:000002">
    <property type="entry name" value="tRNA (guanine-N(1)-)-methyltransferase"/>
    <property type="match status" value="1"/>
</dbReference>
<dbReference type="Gene3D" id="1.10.1270.20">
    <property type="entry name" value="tRNA(m1g37)methyltransferase, domain 2"/>
    <property type="match status" value="1"/>
</dbReference>
<comment type="subcellular location">
    <subcellularLocation>
        <location evidence="2 15">Cytoplasm</location>
    </subcellularLocation>
</comment>
<dbReference type="EMBL" id="CP001618">
    <property type="protein sequence ID" value="ACQ80784.1"/>
    <property type="molecule type" value="Genomic_DNA"/>
</dbReference>
<evidence type="ECO:0000259" key="16">
    <source>
        <dbReference type="PROSITE" id="PS51186"/>
    </source>
</evidence>
<dbReference type="eggNOG" id="COG0336">
    <property type="taxonomic scope" value="Bacteria"/>
</dbReference>
<gene>
    <name evidence="15" type="primary">trmD</name>
    <name evidence="17" type="ordered locus">Bcav_2537</name>
</gene>
<dbReference type="Pfam" id="PF01746">
    <property type="entry name" value="tRNA_m1G_MT"/>
    <property type="match status" value="1"/>
</dbReference>
<dbReference type="OrthoDB" id="9807416at2"/>
<dbReference type="InterPro" id="IPR000182">
    <property type="entry name" value="GNAT_dom"/>
</dbReference>
<dbReference type="InterPro" id="IPR016009">
    <property type="entry name" value="tRNA_MeTrfase_TRMD/TRM10"/>
</dbReference>
<dbReference type="NCBIfam" id="NF000648">
    <property type="entry name" value="PRK00026.1"/>
    <property type="match status" value="1"/>
</dbReference>
<keyword evidence="10 15" id="KW-0949">S-adenosyl-L-methionine</keyword>
<reference evidence="17 18" key="1">
    <citation type="journal article" date="2009" name="Stand. Genomic Sci.">
        <title>Complete genome sequence of Beutenbergia cavernae type strain (HKI 0122).</title>
        <authorList>
            <person name="Land M."/>
            <person name="Pukall R."/>
            <person name="Abt B."/>
            <person name="Goker M."/>
            <person name="Rohde M."/>
            <person name="Glavina Del Rio T."/>
            <person name="Tice H."/>
            <person name="Copeland A."/>
            <person name="Cheng J.F."/>
            <person name="Lucas S."/>
            <person name="Chen F."/>
            <person name="Nolan M."/>
            <person name="Bruce D."/>
            <person name="Goodwin L."/>
            <person name="Pitluck S."/>
            <person name="Ivanova N."/>
            <person name="Mavromatis K."/>
            <person name="Ovchinnikova G."/>
            <person name="Pati A."/>
            <person name="Chen A."/>
            <person name="Palaniappan K."/>
            <person name="Hauser L."/>
            <person name="Chang Y.J."/>
            <person name="Jefferies C.C."/>
            <person name="Saunders E."/>
            <person name="Brettin T."/>
            <person name="Detter J.C."/>
            <person name="Han C."/>
            <person name="Chain P."/>
            <person name="Bristow J."/>
            <person name="Eisen J.A."/>
            <person name="Markowitz V."/>
            <person name="Hugenholtz P."/>
            <person name="Kyrpides N.C."/>
            <person name="Klenk H.P."/>
            <person name="Lapidus A."/>
        </authorList>
    </citation>
    <scope>NUCLEOTIDE SEQUENCE [LARGE SCALE GENOMIC DNA]</scope>
    <source>
        <strain evidence="18">ATCC BAA-8 / DSM 12333 / NBRC 16432</strain>
    </source>
</reference>
<dbReference type="GO" id="GO:0016747">
    <property type="term" value="F:acyltransferase activity, transferring groups other than amino-acyl groups"/>
    <property type="evidence" value="ECO:0007669"/>
    <property type="project" value="InterPro"/>
</dbReference>
<evidence type="ECO:0000313" key="18">
    <source>
        <dbReference type="Proteomes" id="UP000007962"/>
    </source>
</evidence>
<dbReference type="InterPro" id="IPR016181">
    <property type="entry name" value="Acyl_CoA_acyltransferase"/>
</dbReference>
<dbReference type="eggNOG" id="COG0456">
    <property type="taxonomic scope" value="Bacteria"/>
</dbReference>
<dbReference type="EC" id="2.1.1.228" evidence="5 15"/>
<name>C5BWW8_BEUC1</name>
<evidence type="ECO:0000256" key="5">
    <source>
        <dbReference type="ARBA" id="ARBA00012807"/>
    </source>
</evidence>
<protein>
    <recommendedName>
        <fullName evidence="6 15">tRNA (guanine-N(1)-)-methyltransferase</fullName>
        <ecNumber evidence="5 15">2.1.1.228</ecNumber>
    </recommendedName>
    <alternativeName>
        <fullName evidence="12 15">M1G-methyltransferase</fullName>
    </alternativeName>
    <alternativeName>
        <fullName evidence="13 15">tRNA [GM37] methyltransferase</fullName>
    </alternativeName>
</protein>
<evidence type="ECO:0000256" key="13">
    <source>
        <dbReference type="ARBA" id="ARBA00033392"/>
    </source>
</evidence>
<accession>C5BWW8</accession>
<dbReference type="Gene3D" id="3.40.630.30">
    <property type="match status" value="1"/>
</dbReference>
<keyword evidence="18" id="KW-1185">Reference proteome</keyword>
<dbReference type="GO" id="GO:0005829">
    <property type="term" value="C:cytosol"/>
    <property type="evidence" value="ECO:0007669"/>
    <property type="project" value="TreeGrafter"/>
</dbReference>
<evidence type="ECO:0000256" key="10">
    <source>
        <dbReference type="ARBA" id="ARBA00022691"/>
    </source>
</evidence>
<dbReference type="GO" id="GO:0052906">
    <property type="term" value="F:tRNA (guanine(37)-N1)-methyltransferase activity"/>
    <property type="evidence" value="ECO:0007669"/>
    <property type="project" value="UniProtKB-UniRule"/>
</dbReference>
<comment type="similarity">
    <text evidence="3 15">Belongs to the RNA methyltransferase TrmD family.</text>
</comment>
<dbReference type="InterPro" id="IPR029028">
    <property type="entry name" value="Alpha/beta_knot_MTases"/>
</dbReference>
<dbReference type="PANTHER" id="PTHR46417">
    <property type="entry name" value="TRNA (GUANINE-N(1)-)-METHYLTRANSFERASE"/>
    <property type="match status" value="1"/>
</dbReference>
<evidence type="ECO:0000313" key="17">
    <source>
        <dbReference type="EMBL" id="ACQ80784.1"/>
    </source>
</evidence>
<evidence type="ECO:0000256" key="12">
    <source>
        <dbReference type="ARBA" id="ARBA00029736"/>
    </source>
</evidence>
<proteinExistence type="inferred from homology"/>
<dbReference type="InterPro" id="IPR023148">
    <property type="entry name" value="tRNA_m1G_MeTrfase_C_sf"/>
</dbReference>
<evidence type="ECO:0000256" key="1">
    <source>
        <dbReference type="ARBA" id="ARBA00002634"/>
    </source>
</evidence>
<dbReference type="HAMAP" id="MF_00605">
    <property type="entry name" value="TrmD"/>
    <property type="match status" value="1"/>
</dbReference>
<dbReference type="HOGENOM" id="CLU_047363_3_1_11"/>
<dbReference type="AlphaFoldDB" id="C5BWW8"/>
<sequence length="464" mass="49269">MTDPAAGPTASAAPRIDVVTIFPEYLRPLELSLVGKARRDGLLDLRVHDLRDVATDRHRTVDDTPFGGGAGMVMRPDVWGRAIDATGQAPGPDGGPEVRDVVLLVPTPSGTPFTQAIAHELAGAVSGAAGPPARLVLACGRYEGIDARVAERYAGEPGVTVREVSIGDYVLNGGEAAALVVVEAVVRLLPGVVGNPESLVEESFGDAGLLEYPVYTKPPSWVGLDVPEVLRSGHHGAVARWRRDAALVRTAERRPDLVESLDVDRLDARDRDVLDGAGYAVVGQRVRRRPSIRAAASTDAAALADLAAATFPLACPPDTTLGSARAFVAEHLSAERFSAYLRDPDRTVLVAEDATGLVGYTMLVAGEPYDAHVAELVIDRPTIELSKCYALPRMHGTGTSRLLIDASLDAARSGGARSVWLGVNQQNARARAFYAKAGFDVVGTKTFQVGERLEDDYVLVRQLP</sequence>
<evidence type="ECO:0000256" key="9">
    <source>
        <dbReference type="ARBA" id="ARBA00022679"/>
    </source>
</evidence>
<feature type="domain" description="N-acetyltransferase" evidence="16">
    <location>
        <begin position="290"/>
        <end position="464"/>
    </location>
</feature>
<dbReference type="STRING" id="471853.Bcav_2537"/>
<feature type="binding site" evidence="15">
    <location>
        <position position="140"/>
    </location>
    <ligand>
        <name>S-adenosyl-L-methionine</name>
        <dbReference type="ChEBI" id="CHEBI:59789"/>
    </ligand>
</feature>
<evidence type="ECO:0000256" key="11">
    <source>
        <dbReference type="ARBA" id="ARBA00022694"/>
    </source>
</evidence>
<comment type="catalytic activity">
    <reaction evidence="14 15">
        <text>guanosine(37) in tRNA + S-adenosyl-L-methionine = N(1)-methylguanosine(37) in tRNA + S-adenosyl-L-homocysteine + H(+)</text>
        <dbReference type="Rhea" id="RHEA:36899"/>
        <dbReference type="Rhea" id="RHEA-COMP:10145"/>
        <dbReference type="Rhea" id="RHEA-COMP:10147"/>
        <dbReference type="ChEBI" id="CHEBI:15378"/>
        <dbReference type="ChEBI" id="CHEBI:57856"/>
        <dbReference type="ChEBI" id="CHEBI:59789"/>
        <dbReference type="ChEBI" id="CHEBI:73542"/>
        <dbReference type="ChEBI" id="CHEBI:74269"/>
        <dbReference type="EC" id="2.1.1.228"/>
    </reaction>
</comment>
<dbReference type="Pfam" id="PF00583">
    <property type="entry name" value="Acetyltransf_1"/>
    <property type="match status" value="1"/>
</dbReference>
<dbReference type="InterPro" id="IPR002649">
    <property type="entry name" value="tRNA_m1G_MeTrfase_TrmD"/>
</dbReference>
<keyword evidence="8 15" id="KW-0489">Methyltransferase</keyword>
<dbReference type="SUPFAM" id="SSF75217">
    <property type="entry name" value="alpha/beta knot"/>
    <property type="match status" value="1"/>
</dbReference>
<keyword evidence="7 15" id="KW-0963">Cytoplasm</keyword>
<dbReference type="SUPFAM" id="SSF55729">
    <property type="entry name" value="Acyl-CoA N-acyltransferases (Nat)"/>
    <property type="match status" value="1"/>
</dbReference>
<evidence type="ECO:0000256" key="14">
    <source>
        <dbReference type="ARBA" id="ARBA00047783"/>
    </source>
</evidence>
<dbReference type="PANTHER" id="PTHR46417:SF1">
    <property type="entry name" value="TRNA (GUANINE-N(1)-)-METHYLTRANSFERASE"/>
    <property type="match status" value="1"/>
</dbReference>
<dbReference type="KEGG" id="bcv:Bcav_2537"/>
<comment type="subunit">
    <text evidence="4 15">Homodimer.</text>
</comment>
<evidence type="ECO:0000256" key="7">
    <source>
        <dbReference type="ARBA" id="ARBA00022490"/>
    </source>
</evidence>
<dbReference type="Gene3D" id="3.40.1280.10">
    <property type="match status" value="1"/>
</dbReference>
<dbReference type="PROSITE" id="PS51186">
    <property type="entry name" value="GNAT"/>
    <property type="match status" value="1"/>
</dbReference>
<dbReference type="NCBIfam" id="TIGR00088">
    <property type="entry name" value="trmD"/>
    <property type="match status" value="1"/>
</dbReference>
<keyword evidence="11 15" id="KW-0819">tRNA processing</keyword>
<comment type="function">
    <text evidence="1 15">Specifically methylates guanosine-37 in various tRNAs.</text>
</comment>
<dbReference type="Proteomes" id="UP000007962">
    <property type="component" value="Chromosome"/>
</dbReference>
<dbReference type="InterPro" id="IPR029026">
    <property type="entry name" value="tRNA_m1G_MTases_N"/>
</dbReference>
<keyword evidence="9 15" id="KW-0808">Transferase</keyword>
<evidence type="ECO:0000256" key="15">
    <source>
        <dbReference type="HAMAP-Rule" id="MF_00605"/>
    </source>
</evidence>
<evidence type="ECO:0000256" key="6">
    <source>
        <dbReference type="ARBA" id="ARBA00014679"/>
    </source>
</evidence>